<keyword evidence="3" id="KW-1185">Reference proteome</keyword>
<proteinExistence type="predicted"/>
<accession>A0ABD3MFH4</accession>
<feature type="region of interest" description="Disordered" evidence="1">
    <location>
        <begin position="1"/>
        <end position="25"/>
    </location>
</feature>
<dbReference type="Proteomes" id="UP001530293">
    <property type="component" value="Unassembled WGS sequence"/>
</dbReference>
<sequence length="216" mass="23955">MTNIHRYARDGDNHSTNSMDRMATATDNNDHHFTMMTDEQFNNSVPDSSAMNNADDIIVEQTTDDDDAVTIESMQAVTKERHQIHKENAAKLQSILENIKHSTKIILREMDTYLQETEEVEKTFIRCRANTQKECQRMEQVEPDVIAATQRFMAQGSQFFGGMGGAMNFMNMSSLTGSGGGDSMAMTSFSPAVGNGEALMTTATVTPRENNGPSRP</sequence>
<dbReference type="AlphaFoldDB" id="A0ABD3MFH4"/>
<dbReference type="EMBL" id="JALLBG020000148">
    <property type="protein sequence ID" value="KAL3761633.1"/>
    <property type="molecule type" value="Genomic_DNA"/>
</dbReference>
<gene>
    <name evidence="2" type="ORF">ACHAWU_000120</name>
</gene>
<organism evidence="2 3">
    <name type="scientific">Discostella pseudostelligera</name>
    <dbReference type="NCBI Taxonomy" id="259834"/>
    <lineage>
        <taxon>Eukaryota</taxon>
        <taxon>Sar</taxon>
        <taxon>Stramenopiles</taxon>
        <taxon>Ochrophyta</taxon>
        <taxon>Bacillariophyta</taxon>
        <taxon>Coscinodiscophyceae</taxon>
        <taxon>Thalassiosirophycidae</taxon>
        <taxon>Stephanodiscales</taxon>
        <taxon>Stephanodiscaceae</taxon>
        <taxon>Discostella</taxon>
    </lineage>
</organism>
<evidence type="ECO:0000256" key="1">
    <source>
        <dbReference type="SAM" id="MobiDB-lite"/>
    </source>
</evidence>
<evidence type="ECO:0000313" key="3">
    <source>
        <dbReference type="Proteomes" id="UP001530293"/>
    </source>
</evidence>
<protein>
    <submittedName>
        <fullName evidence="2">Uncharacterized protein</fullName>
    </submittedName>
</protein>
<reference evidence="2 3" key="1">
    <citation type="submission" date="2024-10" db="EMBL/GenBank/DDBJ databases">
        <title>Updated reference genomes for cyclostephanoid diatoms.</title>
        <authorList>
            <person name="Roberts W.R."/>
            <person name="Alverson A.J."/>
        </authorList>
    </citation>
    <scope>NUCLEOTIDE SEQUENCE [LARGE SCALE GENOMIC DNA]</scope>
    <source>
        <strain evidence="2 3">AJA232-27</strain>
    </source>
</reference>
<comment type="caution">
    <text evidence="2">The sequence shown here is derived from an EMBL/GenBank/DDBJ whole genome shotgun (WGS) entry which is preliminary data.</text>
</comment>
<name>A0ABD3MFH4_9STRA</name>
<evidence type="ECO:0000313" key="2">
    <source>
        <dbReference type="EMBL" id="KAL3761633.1"/>
    </source>
</evidence>